<dbReference type="PROSITE" id="PS51542">
    <property type="entry name" value="FYRN"/>
    <property type="match status" value="1"/>
</dbReference>
<feature type="region of interest" description="Disordered" evidence="4">
    <location>
        <begin position="1"/>
        <end position="23"/>
    </location>
</feature>
<dbReference type="STRING" id="658196.A0A397TIN4"/>
<dbReference type="Proteomes" id="UP000265703">
    <property type="component" value="Unassembled WGS sequence"/>
</dbReference>
<dbReference type="GO" id="GO:0005634">
    <property type="term" value="C:nucleus"/>
    <property type="evidence" value="ECO:0007669"/>
    <property type="project" value="UniProtKB-SubCell"/>
</dbReference>
<keyword evidence="6" id="KW-1185">Reference proteome</keyword>
<evidence type="ECO:0000256" key="1">
    <source>
        <dbReference type="ARBA" id="ARBA00004123"/>
    </source>
</evidence>
<keyword evidence="3" id="KW-0175">Coiled coil</keyword>
<organism evidence="5 6">
    <name type="scientific">Glomus cerebriforme</name>
    <dbReference type="NCBI Taxonomy" id="658196"/>
    <lineage>
        <taxon>Eukaryota</taxon>
        <taxon>Fungi</taxon>
        <taxon>Fungi incertae sedis</taxon>
        <taxon>Mucoromycota</taxon>
        <taxon>Glomeromycotina</taxon>
        <taxon>Glomeromycetes</taxon>
        <taxon>Glomerales</taxon>
        <taxon>Glomeraceae</taxon>
        <taxon>Glomus</taxon>
    </lineage>
</organism>
<dbReference type="InterPro" id="IPR003889">
    <property type="entry name" value="FYrich_C"/>
</dbReference>
<evidence type="ECO:0000256" key="3">
    <source>
        <dbReference type="SAM" id="Coils"/>
    </source>
</evidence>
<feature type="compositionally biased region" description="Low complexity" evidence="4">
    <location>
        <begin position="115"/>
        <end position="135"/>
    </location>
</feature>
<feature type="coiled-coil region" evidence="3">
    <location>
        <begin position="27"/>
        <end position="65"/>
    </location>
</feature>
<dbReference type="InterPro" id="IPR040092">
    <property type="entry name" value="TBRG1"/>
</dbReference>
<dbReference type="InterPro" id="IPR003888">
    <property type="entry name" value="FYrich_N"/>
</dbReference>
<dbReference type="GO" id="GO:0051726">
    <property type="term" value="P:regulation of cell cycle"/>
    <property type="evidence" value="ECO:0007669"/>
    <property type="project" value="TreeGrafter"/>
</dbReference>
<dbReference type="EMBL" id="QKYT01000046">
    <property type="protein sequence ID" value="RIA96317.1"/>
    <property type="molecule type" value="Genomic_DNA"/>
</dbReference>
<protein>
    <submittedName>
        <fullName evidence="5">F/Y rich C-terminus-domain-containing protein</fullName>
    </submittedName>
</protein>
<evidence type="ECO:0000256" key="4">
    <source>
        <dbReference type="SAM" id="MobiDB-lite"/>
    </source>
</evidence>
<accession>A0A397TIN4</accession>
<name>A0A397TIN4_9GLOM</name>
<dbReference type="Pfam" id="PF05965">
    <property type="entry name" value="FYRC"/>
    <property type="match status" value="1"/>
</dbReference>
<dbReference type="PANTHER" id="PTHR22715:SF0">
    <property type="entry name" value="TRANSFORMING GROWTH FACTOR BETA REGULATOR 1"/>
    <property type="match status" value="1"/>
</dbReference>
<dbReference type="AlphaFoldDB" id="A0A397TIN4"/>
<comment type="caution">
    <text evidence="5">The sequence shown here is derived from an EMBL/GenBank/DDBJ whole genome shotgun (WGS) entry which is preliminary data.</text>
</comment>
<comment type="subcellular location">
    <subcellularLocation>
        <location evidence="1">Nucleus</location>
    </subcellularLocation>
</comment>
<feature type="region of interest" description="Disordered" evidence="4">
    <location>
        <begin position="77"/>
        <end position="138"/>
    </location>
</feature>
<evidence type="ECO:0000313" key="5">
    <source>
        <dbReference type="EMBL" id="RIA96317.1"/>
    </source>
</evidence>
<sequence>MGRHPKNQPSKTSVQNGSSAISAYEKYKEIKRRYKELKKVNEELNEEYERAIKKARKRKEKRDSLLDKLSSNYINEEYEESTSSKNHQRRSKDSFDTYNEKPTAQIARNIVNDIPAVSSSSAARRGPGRPPASSRNVKAYHVDKDTNGNYVLPVEVGLHTILNLGTVVYDRSAYHNDRYIYPVGYSTHRPYLSMIDPTRDTVYTSSIEDGGDNPRFVVQAADQPGNPITASSATGAWTPVIRQANSIRNRKHSNAASGPDYFGLSQPTVRKMIQELPNAHKCKNYRMQEFEVHPIGTRGRGKTSRKAKY</sequence>
<dbReference type="PROSITE" id="PS51543">
    <property type="entry name" value="FYRC"/>
    <property type="match status" value="1"/>
</dbReference>
<dbReference type="SMART" id="SM00542">
    <property type="entry name" value="FYRC"/>
    <property type="match status" value="1"/>
</dbReference>
<reference evidence="5 6" key="1">
    <citation type="submission" date="2018-06" db="EMBL/GenBank/DDBJ databases">
        <title>Comparative genomics reveals the genomic features of Rhizophagus irregularis, R. cerebriforme, R. diaphanum and Gigaspora rosea, and their symbiotic lifestyle signature.</title>
        <authorList>
            <person name="Morin E."/>
            <person name="San Clemente H."/>
            <person name="Chen E.C.H."/>
            <person name="De La Providencia I."/>
            <person name="Hainaut M."/>
            <person name="Kuo A."/>
            <person name="Kohler A."/>
            <person name="Murat C."/>
            <person name="Tang N."/>
            <person name="Roy S."/>
            <person name="Loubradou J."/>
            <person name="Henrissat B."/>
            <person name="Grigoriev I.V."/>
            <person name="Corradi N."/>
            <person name="Roux C."/>
            <person name="Martin F.M."/>
        </authorList>
    </citation>
    <scope>NUCLEOTIDE SEQUENCE [LARGE SCALE GENOMIC DNA]</scope>
    <source>
        <strain evidence="5 6">DAOM 227022</strain>
    </source>
</reference>
<dbReference type="Gene3D" id="3.30.160.360">
    <property type="match status" value="1"/>
</dbReference>
<evidence type="ECO:0000313" key="6">
    <source>
        <dbReference type="Proteomes" id="UP000265703"/>
    </source>
</evidence>
<dbReference type="SMART" id="SM00541">
    <property type="entry name" value="FYRN"/>
    <property type="match status" value="1"/>
</dbReference>
<dbReference type="Pfam" id="PF05964">
    <property type="entry name" value="FYRN"/>
    <property type="match status" value="1"/>
</dbReference>
<gene>
    <name evidence="5" type="ORF">C1645_815483</name>
</gene>
<feature type="compositionally biased region" description="Polar residues" evidence="4">
    <location>
        <begin position="7"/>
        <end position="21"/>
    </location>
</feature>
<dbReference type="PANTHER" id="PTHR22715">
    <property type="entry name" value="TRANSFORMING GROWTH FACTOR BETA REGULATED GENE 1"/>
    <property type="match status" value="1"/>
</dbReference>
<proteinExistence type="predicted"/>
<dbReference type="OrthoDB" id="285793at2759"/>
<keyword evidence="2" id="KW-0539">Nucleus</keyword>
<evidence type="ECO:0000256" key="2">
    <source>
        <dbReference type="ARBA" id="ARBA00023242"/>
    </source>
</evidence>